<sequence>MRHGDAVRIGWNDVKNNIIHIKTEKSKFQTDVFLPILSELVKTLKAVPIGEETLIYSKMNQRFTKESFGNAFREACKAAGIKKSAYELRKLAATSAANSEATVSQLKAIFG</sequence>
<proteinExistence type="predicted"/>
<dbReference type="PROSITE" id="PS51898">
    <property type="entry name" value="TYR_RECOMBINASE"/>
    <property type="match status" value="1"/>
</dbReference>
<evidence type="ECO:0000256" key="1">
    <source>
        <dbReference type="ARBA" id="ARBA00023172"/>
    </source>
</evidence>
<gene>
    <name evidence="3" type="ORF">ABID23_000584</name>
</gene>
<keyword evidence="1" id="KW-0233">DNA recombination</keyword>
<dbReference type="EMBL" id="JBEPLI010000003">
    <property type="protein sequence ID" value="MET3589502.1"/>
    <property type="molecule type" value="Genomic_DNA"/>
</dbReference>
<dbReference type="InterPro" id="IPR013762">
    <property type="entry name" value="Integrase-like_cat_sf"/>
</dbReference>
<dbReference type="InterPro" id="IPR002104">
    <property type="entry name" value="Integrase_catalytic"/>
</dbReference>
<reference evidence="3 4" key="1">
    <citation type="submission" date="2024-06" db="EMBL/GenBank/DDBJ databases">
        <title>Genomic Encyclopedia of Type Strains, Phase IV (KMG-IV): sequencing the most valuable type-strain genomes for metagenomic binning, comparative biology and taxonomic classification.</title>
        <authorList>
            <person name="Goeker M."/>
        </authorList>
    </citation>
    <scope>NUCLEOTIDE SEQUENCE [LARGE SCALE GENOMIC DNA]</scope>
    <source>
        <strain evidence="3 4">DSM 23649</strain>
    </source>
</reference>
<organism evidence="3 4">
    <name type="scientific">Bartonella silvatica</name>
    <dbReference type="NCBI Taxonomy" id="357760"/>
    <lineage>
        <taxon>Bacteria</taxon>
        <taxon>Pseudomonadati</taxon>
        <taxon>Pseudomonadota</taxon>
        <taxon>Alphaproteobacteria</taxon>
        <taxon>Hyphomicrobiales</taxon>
        <taxon>Bartonellaceae</taxon>
        <taxon>Bartonella</taxon>
    </lineage>
</organism>
<accession>A0ABV2HGH5</accession>
<dbReference type="SUPFAM" id="SSF56349">
    <property type="entry name" value="DNA breaking-rejoining enzymes"/>
    <property type="match status" value="1"/>
</dbReference>
<keyword evidence="4" id="KW-1185">Reference proteome</keyword>
<evidence type="ECO:0000313" key="4">
    <source>
        <dbReference type="Proteomes" id="UP001549086"/>
    </source>
</evidence>
<comment type="caution">
    <text evidence="3">The sequence shown here is derived from an EMBL/GenBank/DDBJ whole genome shotgun (WGS) entry which is preliminary data.</text>
</comment>
<dbReference type="InterPro" id="IPR011010">
    <property type="entry name" value="DNA_brk_join_enz"/>
</dbReference>
<feature type="domain" description="Tyr recombinase" evidence="2">
    <location>
        <begin position="1"/>
        <end position="111"/>
    </location>
</feature>
<protein>
    <submittedName>
        <fullName evidence="3">Integrase</fullName>
    </submittedName>
</protein>
<evidence type="ECO:0000313" key="3">
    <source>
        <dbReference type="EMBL" id="MET3589502.1"/>
    </source>
</evidence>
<name>A0ABV2HGH5_9HYPH</name>
<dbReference type="Gene3D" id="1.10.443.10">
    <property type="entry name" value="Intergrase catalytic core"/>
    <property type="match status" value="1"/>
</dbReference>
<dbReference type="Pfam" id="PF00589">
    <property type="entry name" value="Phage_integrase"/>
    <property type="match status" value="1"/>
</dbReference>
<dbReference type="Proteomes" id="UP001549086">
    <property type="component" value="Unassembled WGS sequence"/>
</dbReference>
<evidence type="ECO:0000259" key="2">
    <source>
        <dbReference type="PROSITE" id="PS51898"/>
    </source>
</evidence>